<feature type="transmembrane region" description="Helical" evidence="1">
    <location>
        <begin position="39"/>
        <end position="57"/>
    </location>
</feature>
<dbReference type="Pfam" id="PF00892">
    <property type="entry name" value="EamA"/>
    <property type="match status" value="2"/>
</dbReference>
<dbReference type="InterPro" id="IPR000620">
    <property type="entry name" value="EamA_dom"/>
</dbReference>
<evidence type="ECO:0000313" key="4">
    <source>
        <dbReference type="Proteomes" id="UP000464262"/>
    </source>
</evidence>
<feature type="transmembrane region" description="Helical" evidence="1">
    <location>
        <begin position="151"/>
        <end position="169"/>
    </location>
</feature>
<dbReference type="Proteomes" id="UP000464262">
    <property type="component" value="Chromosome 2"/>
</dbReference>
<evidence type="ECO:0000259" key="2">
    <source>
        <dbReference type="Pfam" id="PF00892"/>
    </source>
</evidence>
<keyword evidence="1" id="KW-0812">Transmembrane</keyword>
<dbReference type="AlphaFoldDB" id="A0A7Z2YF94"/>
<dbReference type="Gene3D" id="1.10.3730.20">
    <property type="match status" value="1"/>
</dbReference>
<evidence type="ECO:0000256" key="1">
    <source>
        <dbReference type="SAM" id="Phobius"/>
    </source>
</evidence>
<feature type="domain" description="EamA" evidence="2">
    <location>
        <begin position="9"/>
        <end position="138"/>
    </location>
</feature>
<dbReference type="SUPFAM" id="SSF103481">
    <property type="entry name" value="Multidrug resistance efflux transporter EmrE"/>
    <property type="match status" value="2"/>
</dbReference>
<feature type="transmembrane region" description="Helical" evidence="1">
    <location>
        <begin position="212"/>
        <end position="233"/>
    </location>
</feature>
<accession>A0A7Z2YF94</accession>
<evidence type="ECO:0000313" key="3">
    <source>
        <dbReference type="EMBL" id="QIA64895.1"/>
    </source>
</evidence>
<dbReference type="EMBL" id="CP047476">
    <property type="protein sequence ID" value="QIA64895.1"/>
    <property type="molecule type" value="Genomic_DNA"/>
</dbReference>
<protein>
    <submittedName>
        <fullName evidence="3">EamA family transporter</fullName>
    </submittedName>
</protein>
<dbReference type="InterPro" id="IPR037185">
    <property type="entry name" value="EmrE-like"/>
</dbReference>
<feature type="transmembrane region" description="Helical" evidence="1">
    <location>
        <begin position="94"/>
        <end position="115"/>
    </location>
</feature>
<dbReference type="GO" id="GO:0016020">
    <property type="term" value="C:membrane"/>
    <property type="evidence" value="ECO:0007669"/>
    <property type="project" value="InterPro"/>
</dbReference>
<keyword evidence="4" id="KW-1185">Reference proteome</keyword>
<name>A0A7Z2YF94_9VIBR</name>
<reference evidence="3 4" key="1">
    <citation type="submission" date="2020-01" db="EMBL/GenBank/DDBJ databases">
        <title>Whole genome and functional gene identification of agarase of Vibrio HN897.</title>
        <authorList>
            <person name="Liu Y."/>
            <person name="Zhao Z."/>
        </authorList>
    </citation>
    <scope>NUCLEOTIDE SEQUENCE [LARGE SCALE GENOMIC DNA]</scope>
    <source>
        <strain evidence="3 4">HN897</strain>
    </source>
</reference>
<dbReference type="KEGG" id="vas:GT360_15120"/>
<proteinExistence type="predicted"/>
<dbReference type="RefSeq" id="WP_164649795.1">
    <property type="nucleotide sequence ID" value="NZ_CP047476.1"/>
</dbReference>
<feature type="transmembrane region" description="Helical" evidence="1">
    <location>
        <begin position="122"/>
        <end position="139"/>
    </location>
</feature>
<gene>
    <name evidence="3" type="ORF">GT360_15120</name>
</gene>
<keyword evidence="1" id="KW-1133">Transmembrane helix</keyword>
<dbReference type="PANTHER" id="PTHR22911:SF79">
    <property type="entry name" value="MOBA-LIKE NTP TRANSFERASE DOMAIN-CONTAINING PROTEIN"/>
    <property type="match status" value="1"/>
</dbReference>
<feature type="domain" description="EamA" evidence="2">
    <location>
        <begin position="152"/>
        <end position="279"/>
    </location>
</feature>
<feature type="transmembrane region" description="Helical" evidence="1">
    <location>
        <begin position="240"/>
        <end position="260"/>
    </location>
</feature>
<dbReference type="PANTHER" id="PTHR22911">
    <property type="entry name" value="ACYL-MALONYL CONDENSING ENZYME-RELATED"/>
    <property type="match status" value="1"/>
</dbReference>
<feature type="transmembrane region" description="Helical" evidence="1">
    <location>
        <begin position="181"/>
        <end position="200"/>
    </location>
</feature>
<feature type="transmembrane region" description="Helical" evidence="1">
    <location>
        <begin position="9"/>
        <end position="27"/>
    </location>
</feature>
<organism evidence="3 4">
    <name type="scientific">Vibrio astriarenae</name>
    <dbReference type="NCBI Taxonomy" id="1481923"/>
    <lineage>
        <taxon>Bacteria</taxon>
        <taxon>Pseudomonadati</taxon>
        <taxon>Pseudomonadota</taxon>
        <taxon>Gammaproteobacteria</taxon>
        <taxon>Vibrionales</taxon>
        <taxon>Vibrionaceae</taxon>
        <taxon>Vibrio</taxon>
    </lineage>
</organism>
<sequence length="299" mass="32266">MPNQASPKMIVIAAVAAISMGTIGVISRLSQLDAATVTFFRLAIGGCLLFLLMLVTGQAKQLKTKPHPLVLLNGVMLAGFMTLFIASLNYTTMLIAVMALYLAPAVATVAAHFLLGERLTRYSIASVVTVLFGFSLVIYQPDSSSTVEATWLGLLLALGGMICYASFILINRKIPNHYHEFAKCSWQFLIGALCVLPLLLKVNLNLSAEQWGWMLLVGFVPGFMGIVLAVYAIKHLPAATFSTVSYVEPISAVLLGWWVFSESLTQIQIVGCVIIIAASVAQVIKPKRLIKAACNQTTT</sequence>
<feature type="transmembrane region" description="Helical" evidence="1">
    <location>
        <begin position="266"/>
        <end position="284"/>
    </location>
</feature>
<keyword evidence="1" id="KW-0472">Membrane</keyword>
<feature type="transmembrane region" description="Helical" evidence="1">
    <location>
        <begin position="69"/>
        <end position="88"/>
    </location>
</feature>